<feature type="binding site" evidence="10">
    <location>
        <position position="164"/>
    </location>
    <ligand>
        <name>orotate</name>
        <dbReference type="ChEBI" id="CHEBI:30839"/>
    </ligand>
</feature>
<dbReference type="GO" id="GO:0006207">
    <property type="term" value="P:'de novo' pyrimidine nucleobase biosynthetic process"/>
    <property type="evidence" value="ECO:0007669"/>
    <property type="project" value="TreeGrafter"/>
</dbReference>
<comment type="pathway">
    <text evidence="2 10">Pyrimidine metabolism; UMP biosynthesis via de novo pathway; UMP from orotate: step 1/2.</text>
</comment>
<dbReference type="SUPFAM" id="SSF53271">
    <property type="entry name" value="PRTase-like"/>
    <property type="match status" value="1"/>
</dbReference>
<evidence type="ECO:0000256" key="2">
    <source>
        <dbReference type="ARBA" id="ARBA00004889"/>
    </source>
</evidence>
<dbReference type="CDD" id="cd06223">
    <property type="entry name" value="PRTases_typeI"/>
    <property type="match status" value="1"/>
</dbReference>
<dbReference type="GO" id="GO:0000287">
    <property type="term" value="F:magnesium ion binding"/>
    <property type="evidence" value="ECO:0007669"/>
    <property type="project" value="UniProtKB-UniRule"/>
</dbReference>
<dbReference type="Pfam" id="PF00156">
    <property type="entry name" value="Pribosyltran"/>
    <property type="match status" value="1"/>
</dbReference>
<feature type="binding site" evidence="10">
    <location>
        <begin position="42"/>
        <end position="43"/>
    </location>
    <ligand>
        <name>orotate</name>
        <dbReference type="ChEBI" id="CHEBI:30839"/>
    </ligand>
</feature>
<dbReference type="Proteomes" id="UP000273854">
    <property type="component" value="Unassembled WGS sequence"/>
</dbReference>
<comment type="catalytic activity">
    <reaction evidence="10">
        <text>orotidine 5'-phosphate + diphosphate = orotate + 5-phospho-alpha-D-ribose 1-diphosphate</text>
        <dbReference type="Rhea" id="RHEA:10380"/>
        <dbReference type="ChEBI" id="CHEBI:30839"/>
        <dbReference type="ChEBI" id="CHEBI:33019"/>
        <dbReference type="ChEBI" id="CHEBI:57538"/>
        <dbReference type="ChEBI" id="CHEBI:58017"/>
        <dbReference type="EC" id="2.4.2.10"/>
    </reaction>
</comment>
<feature type="binding site" description="in other chain" evidence="10">
    <location>
        <begin position="80"/>
        <end position="81"/>
    </location>
    <ligand>
        <name>5-phospho-alpha-D-ribose 1-diphosphate</name>
        <dbReference type="ChEBI" id="CHEBI:58017"/>
        <note>ligand shared between dimeric partners</note>
    </ligand>
</feature>
<dbReference type="EC" id="2.4.2.10" evidence="5 10"/>
<evidence type="ECO:0000256" key="3">
    <source>
        <dbReference type="ARBA" id="ARBA00006340"/>
    </source>
</evidence>
<sequence length="221" mass="23980">MRAFEAFFMQAYQRDFIRFAIDRGVLRFGEFTLKSGRTSPYFFNAGLFNSGSALAQLGRFYAAAVVESGISFDVLFGPAYKGIPLAAATAVALAEHHDRDLPWCFNRKEAKAHGEGGSLVGAPLAGDVLIIDDVITAGTAIREVMQIISAQEAKAAGVLIALNRQERGNGELSAIQEVERDFGIPVVSIVSLNQVLEFLADDPQLKQHLPAVEAYRAQYGI</sequence>
<evidence type="ECO:0000256" key="8">
    <source>
        <dbReference type="ARBA" id="ARBA00022842"/>
    </source>
</evidence>
<dbReference type="GO" id="GO:0005737">
    <property type="term" value="C:cytoplasm"/>
    <property type="evidence" value="ECO:0007669"/>
    <property type="project" value="TreeGrafter"/>
</dbReference>
<dbReference type="NCBIfam" id="TIGR00336">
    <property type="entry name" value="pyrE"/>
    <property type="match status" value="1"/>
</dbReference>
<evidence type="ECO:0000259" key="11">
    <source>
        <dbReference type="Pfam" id="PF00156"/>
    </source>
</evidence>
<dbReference type="GO" id="GO:0004588">
    <property type="term" value="F:orotate phosphoribosyltransferase activity"/>
    <property type="evidence" value="ECO:0007669"/>
    <property type="project" value="UniProtKB-UniRule"/>
</dbReference>
<feature type="binding site" evidence="10">
    <location>
        <position position="136"/>
    </location>
    <ligand>
        <name>orotate</name>
        <dbReference type="ChEBI" id="CHEBI:30839"/>
    </ligand>
</feature>
<dbReference type="InterPro" id="IPR029057">
    <property type="entry name" value="PRTase-like"/>
</dbReference>
<evidence type="ECO:0000256" key="10">
    <source>
        <dbReference type="HAMAP-Rule" id="MF_01208"/>
    </source>
</evidence>
<keyword evidence="7 10" id="KW-0808">Transferase</keyword>
<dbReference type="PANTHER" id="PTHR46683:SF1">
    <property type="entry name" value="OROTATE PHOSPHORIBOSYLTRANSFERASE 1-RELATED"/>
    <property type="match status" value="1"/>
</dbReference>
<keyword evidence="9 10" id="KW-0665">Pyrimidine biosynthesis</keyword>
<evidence type="ECO:0000256" key="6">
    <source>
        <dbReference type="ARBA" id="ARBA00022676"/>
    </source>
</evidence>
<dbReference type="PANTHER" id="PTHR46683">
    <property type="entry name" value="OROTATE PHOSPHORIBOSYLTRANSFERASE 1-RELATED"/>
    <property type="match status" value="1"/>
</dbReference>
<keyword evidence="6 10" id="KW-0328">Glycosyltransferase</keyword>
<comment type="subunit">
    <text evidence="4 10">Homodimer.</text>
</comment>
<comment type="caution">
    <text evidence="12">The sequence shown here is derived from an EMBL/GenBank/DDBJ whole genome shotgun (WGS) entry which is preliminary data.</text>
</comment>
<accession>A0A3M5NYQ2</accession>
<comment type="similarity">
    <text evidence="3 10">Belongs to the purine/pyrimidine phosphoribosyltransferase family. PyrE subfamily.</text>
</comment>
<feature type="binding site" description="in other chain" evidence="10">
    <location>
        <position position="108"/>
    </location>
    <ligand>
        <name>5-phospho-alpha-D-ribose 1-diphosphate</name>
        <dbReference type="ChEBI" id="CHEBI:58017"/>
        <note>ligand shared between dimeric partners</note>
    </ligand>
</feature>
<dbReference type="InterPro" id="IPR004467">
    <property type="entry name" value="Or_phspho_trans_dom"/>
</dbReference>
<dbReference type="InterPro" id="IPR023031">
    <property type="entry name" value="OPRT"/>
</dbReference>
<dbReference type="UniPathway" id="UPA00070">
    <property type="reaction ID" value="UER00119"/>
</dbReference>
<evidence type="ECO:0000256" key="5">
    <source>
        <dbReference type="ARBA" id="ARBA00011971"/>
    </source>
</evidence>
<organism evidence="12 13">
    <name type="scientific">Pseudomonas viridiflava</name>
    <name type="common">Phytomonas viridiflava</name>
    <dbReference type="NCBI Taxonomy" id="33069"/>
    <lineage>
        <taxon>Bacteria</taxon>
        <taxon>Pseudomonadati</taxon>
        <taxon>Pseudomonadota</taxon>
        <taxon>Gammaproteobacteria</taxon>
        <taxon>Pseudomonadales</taxon>
        <taxon>Pseudomonadaceae</taxon>
        <taxon>Pseudomonas</taxon>
    </lineage>
</organism>
<feature type="binding site" evidence="10">
    <location>
        <position position="111"/>
    </location>
    <ligand>
        <name>5-phospho-alpha-D-ribose 1-diphosphate</name>
        <dbReference type="ChEBI" id="CHEBI:58017"/>
        <note>ligand shared between dimeric partners</note>
    </ligand>
</feature>
<evidence type="ECO:0000313" key="12">
    <source>
        <dbReference type="EMBL" id="RMT77549.1"/>
    </source>
</evidence>
<dbReference type="FunFam" id="3.40.50.2020:FF:000008">
    <property type="entry name" value="Orotate phosphoribosyltransferase"/>
    <property type="match status" value="1"/>
</dbReference>
<dbReference type="GO" id="GO:0044205">
    <property type="term" value="P:'de novo' UMP biosynthetic process"/>
    <property type="evidence" value="ECO:0007669"/>
    <property type="project" value="UniProtKB-UniRule"/>
</dbReference>
<evidence type="ECO:0000256" key="9">
    <source>
        <dbReference type="ARBA" id="ARBA00022975"/>
    </source>
</evidence>
<reference evidence="12 13" key="1">
    <citation type="submission" date="2018-08" db="EMBL/GenBank/DDBJ databases">
        <title>Recombination of ecologically and evolutionarily significant loci maintains genetic cohesion in the Pseudomonas syringae species complex.</title>
        <authorList>
            <person name="Dillon M."/>
            <person name="Thakur S."/>
            <person name="Almeida R.N.D."/>
            <person name="Weir B.S."/>
            <person name="Guttman D.S."/>
        </authorList>
    </citation>
    <scope>NUCLEOTIDE SEQUENCE [LARGE SCALE GENOMIC DNA]</scope>
    <source>
        <strain evidence="12 13">ICMP 19473</strain>
    </source>
</reference>
<proteinExistence type="inferred from homology"/>
<keyword evidence="8 10" id="KW-0460">Magnesium</keyword>
<comment type="cofactor">
    <cofactor evidence="10">
        <name>Mg(2+)</name>
        <dbReference type="ChEBI" id="CHEBI:18420"/>
    </cofactor>
</comment>
<feature type="binding site" description="in other chain" evidence="10">
    <location>
        <position position="34"/>
    </location>
    <ligand>
        <name>5-phospho-alpha-D-ribose 1-diphosphate</name>
        <dbReference type="ChEBI" id="CHEBI:58017"/>
        <note>ligand shared between dimeric partners</note>
    </ligand>
</feature>
<dbReference type="Gene3D" id="3.40.50.2020">
    <property type="match status" value="1"/>
</dbReference>
<dbReference type="AlphaFoldDB" id="A0A3M5NYQ2"/>
<dbReference type="EMBL" id="RBTP01000069">
    <property type="protein sequence ID" value="RMT77549.1"/>
    <property type="molecule type" value="Genomic_DNA"/>
</dbReference>
<evidence type="ECO:0000256" key="1">
    <source>
        <dbReference type="ARBA" id="ARBA00003769"/>
    </source>
</evidence>
<comment type="function">
    <text evidence="1 10">Catalyzes the transfer of a ribosyl phosphate group from 5-phosphoribose 1-diphosphate to orotate, leading to the formation of orotidine monophosphate (OMP).</text>
</comment>
<evidence type="ECO:0000256" key="4">
    <source>
        <dbReference type="ARBA" id="ARBA00011738"/>
    </source>
</evidence>
<dbReference type="GO" id="GO:0046132">
    <property type="term" value="P:pyrimidine ribonucleoside biosynthetic process"/>
    <property type="evidence" value="ECO:0007669"/>
    <property type="project" value="TreeGrafter"/>
</dbReference>
<evidence type="ECO:0000256" key="7">
    <source>
        <dbReference type="ARBA" id="ARBA00022679"/>
    </source>
</evidence>
<evidence type="ECO:0000313" key="13">
    <source>
        <dbReference type="Proteomes" id="UP000273854"/>
    </source>
</evidence>
<dbReference type="HAMAP" id="MF_01208">
    <property type="entry name" value="PyrE"/>
    <property type="match status" value="1"/>
</dbReference>
<gene>
    <name evidence="10" type="primary">pyrE</name>
    <name evidence="12" type="ORF">ALP40_04507</name>
</gene>
<name>A0A3M5NYQ2_PSEVI</name>
<feature type="binding site" evidence="10">
    <location>
        <position position="107"/>
    </location>
    <ligand>
        <name>5-phospho-alpha-D-ribose 1-diphosphate</name>
        <dbReference type="ChEBI" id="CHEBI:58017"/>
        <note>ligand shared between dimeric partners</note>
    </ligand>
</feature>
<feature type="domain" description="Phosphoribosyltransferase" evidence="11">
    <location>
        <begin position="52"/>
        <end position="166"/>
    </location>
</feature>
<feature type="binding site" evidence="10">
    <location>
        <position position="113"/>
    </location>
    <ligand>
        <name>5-phospho-alpha-D-ribose 1-diphosphate</name>
        <dbReference type="ChEBI" id="CHEBI:58017"/>
        <note>ligand shared between dimeric partners</note>
    </ligand>
</feature>
<dbReference type="InterPro" id="IPR000836">
    <property type="entry name" value="PRTase_dom"/>
</dbReference>
<feature type="binding site" description="in other chain" evidence="10">
    <location>
        <begin position="132"/>
        <end position="140"/>
    </location>
    <ligand>
        <name>5-phospho-alpha-D-ribose 1-diphosphate</name>
        <dbReference type="ChEBI" id="CHEBI:58017"/>
        <note>ligand shared between dimeric partners</note>
    </ligand>
</feature>
<protein>
    <recommendedName>
        <fullName evidence="5 10">Orotate phosphoribosyltransferase</fullName>
        <shortName evidence="10">OPRT</shortName>
        <shortName evidence="10">OPRTase</shortName>
        <ecNumber evidence="5 10">2.4.2.10</ecNumber>
    </recommendedName>
</protein>